<dbReference type="Gene3D" id="3.40.50.1820">
    <property type="entry name" value="alpha/beta hydrolase"/>
    <property type="match status" value="1"/>
</dbReference>
<dbReference type="Pfam" id="PF02230">
    <property type="entry name" value="Abhydrolase_2"/>
    <property type="match status" value="1"/>
</dbReference>
<gene>
    <name evidence="3" type="ORF">VTK73DRAFT_8845</name>
</gene>
<dbReference type="InterPro" id="IPR050565">
    <property type="entry name" value="LYPA1-2/EST-like"/>
</dbReference>
<feature type="domain" description="Phospholipase/carboxylesterase/thioesterase" evidence="2">
    <location>
        <begin position="30"/>
        <end position="157"/>
    </location>
</feature>
<organism evidence="3 4">
    <name type="scientific">Phialemonium thermophilum</name>
    <dbReference type="NCBI Taxonomy" id="223376"/>
    <lineage>
        <taxon>Eukaryota</taxon>
        <taxon>Fungi</taxon>
        <taxon>Dikarya</taxon>
        <taxon>Ascomycota</taxon>
        <taxon>Pezizomycotina</taxon>
        <taxon>Sordariomycetes</taxon>
        <taxon>Sordariomycetidae</taxon>
        <taxon>Cephalothecales</taxon>
        <taxon>Cephalothecaceae</taxon>
        <taxon>Phialemonium</taxon>
    </lineage>
</organism>
<proteinExistence type="inferred from homology"/>
<evidence type="ECO:0000313" key="4">
    <source>
        <dbReference type="Proteomes" id="UP001586593"/>
    </source>
</evidence>
<comment type="similarity">
    <text evidence="1">Belongs to the AB hydrolase superfamily. AB hydrolase 2 family.</text>
</comment>
<dbReference type="Proteomes" id="UP001586593">
    <property type="component" value="Unassembled WGS sequence"/>
</dbReference>
<dbReference type="InterPro" id="IPR003140">
    <property type="entry name" value="PLipase/COase/thioEstase"/>
</dbReference>
<dbReference type="PANTHER" id="PTHR10655:SF67">
    <property type="entry name" value="PHOSPHOLIPASE_CARBOXYLESTERASE SUPERFAMILY (AFU_ORTHOLOGUE AFUA_5G09340)"/>
    <property type="match status" value="1"/>
</dbReference>
<reference evidence="3 4" key="1">
    <citation type="journal article" date="2024" name="Commun. Biol.">
        <title>Comparative genomic analysis of thermophilic fungi reveals convergent evolutionary adaptations and gene losses.</title>
        <authorList>
            <person name="Steindorff A.S."/>
            <person name="Aguilar-Pontes M.V."/>
            <person name="Robinson A.J."/>
            <person name="Andreopoulos B."/>
            <person name="LaButti K."/>
            <person name="Kuo A."/>
            <person name="Mondo S."/>
            <person name="Riley R."/>
            <person name="Otillar R."/>
            <person name="Haridas S."/>
            <person name="Lipzen A."/>
            <person name="Grimwood J."/>
            <person name="Schmutz J."/>
            <person name="Clum A."/>
            <person name="Reid I.D."/>
            <person name="Moisan M.C."/>
            <person name="Butler G."/>
            <person name="Nguyen T.T.M."/>
            <person name="Dewar K."/>
            <person name="Conant G."/>
            <person name="Drula E."/>
            <person name="Henrissat B."/>
            <person name="Hansel C."/>
            <person name="Singer S."/>
            <person name="Hutchinson M.I."/>
            <person name="de Vries R.P."/>
            <person name="Natvig D.O."/>
            <person name="Powell A.J."/>
            <person name="Tsang A."/>
            <person name="Grigoriev I.V."/>
        </authorList>
    </citation>
    <scope>NUCLEOTIDE SEQUENCE [LARGE SCALE GENOMIC DNA]</scope>
    <source>
        <strain evidence="3 4">ATCC 24622</strain>
    </source>
</reference>
<evidence type="ECO:0000256" key="1">
    <source>
        <dbReference type="ARBA" id="ARBA00006499"/>
    </source>
</evidence>
<evidence type="ECO:0000259" key="2">
    <source>
        <dbReference type="Pfam" id="PF02230"/>
    </source>
</evidence>
<name>A0ABR3XNA2_9PEZI</name>
<dbReference type="PANTHER" id="PTHR10655">
    <property type="entry name" value="LYSOPHOSPHOLIPASE-RELATED"/>
    <property type="match status" value="1"/>
</dbReference>
<sequence>MPPTRIPTAQDFASLSDVLTVSLVFPDPPESTTAIMLLFHGLGDSEAPFASFARNLRLPGVLAIAVRGTSPLAPGLLGFDDLSDGRGPRNFHWGDDLAMAPGAGGELDPDPGFEKAERLIFDRLLGEVLSEGCGWDLEDVLLFGFGQGGSLALGLASKARVGKRVEEVTTDGDNDHPTTRPQRGRAFKGVVSIGGPLPHSMVPSVTGVREKVRTPVLVCCGSGSGSAVDEDAVELIREEFESVRVVRWKKPDDGMPKNREEALPLMEYFAERLRA</sequence>
<dbReference type="InterPro" id="IPR029058">
    <property type="entry name" value="AB_hydrolase_fold"/>
</dbReference>
<dbReference type="SUPFAM" id="SSF53474">
    <property type="entry name" value="alpha/beta-Hydrolases"/>
    <property type="match status" value="1"/>
</dbReference>
<comment type="caution">
    <text evidence="3">The sequence shown here is derived from an EMBL/GenBank/DDBJ whole genome shotgun (WGS) entry which is preliminary data.</text>
</comment>
<protein>
    <recommendedName>
        <fullName evidence="2">Phospholipase/carboxylesterase/thioesterase domain-containing protein</fullName>
    </recommendedName>
</protein>
<accession>A0ABR3XNA2</accession>
<keyword evidence="4" id="KW-1185">Reference proteome</keyword>
<dbReference type="EMBL" id="JAZHXJ010000068">
    <property type="protein sequence ID" value="KAL1877108.1"/>
    <property type="molecule type" value="Genomic_DNA"/>
</dbReference>
<evidence type="ECO:0000313" key="3">
    <source>
        <dbReference type="EMBL" id="KAL1877108.1"/>
    </source>
</evidence>